<evidence type="ECO:0000313" key="3">
    <source>
        <dbReference type="EMBL" id="MCL8494285.1"/>
    </source>
</evidence>
<keyword evidence="2" id="KW-0472">Membrane</keyword>
<name>A0ABT0TBE0_9CORY</name>
<keyword evidence="4" id="KW-1185">Reference proteome</keyword>
<reference evidence="3 4" key="1">
    <citation type="submission" date="2022-05" db="EMBL/GenBank/DDBJ databases">
        <title>Corynebacterium sp. B5-R-101 sp. nov., isolated from human feces.</title>
        <authorList>
            <person name="Shamsuzzaman M."/>
            <person name="Dahal R.H."/>
        </authorList>
    </citation>
    <scope>NUCLEOTIDE SEQUENCE [LARGE SCALE GENOMIC DNA]</scope>
    <source>
        <strain evidence="3 4">B5-R-101</strain>
    </source>
</reference>
<keyword evidence="2" id="KW-0812">Transmembrane</keyword>
<dbReference type="Proteomes" id="UP001203579">
    <property type="component" value="Unassembled WGS sequence"/>
</dbReference>
<evidence type="ECO:0000256" key="2">
    <source>
        <dbReference type="SAM" id="Phobius"/>
    </source>
</evidence>
<feature type="compositionally biased region" description="Basic and acidic residues" evidence="1">
    <location>
        <begin position="107"/>
        <end position="123"/>
    </location>
</feature>
<feature type="non-terminal residue" evidence="3">
    <location>
        <position position="1"/>
    </location>
</feature>
<dbReference type="PANTHER" id="PTHR35342">
    <property type="entry name" value="TRICARBOXYLIC TRANSPORT PROTEIN"/>
    <property type="match status" value="1"/>
</dbReference>
<keyword evidence="2" id="KW-1133">Transmembrane helix</keyword>
<feature type="region of interest" description="Disordered" evidence="1">
    <location>
        <begin position="107"/>
        <end position="129"/>
    </location>
</feature>
<proteinExistence type="predicted"/>
<sequence length="129" mass="14088">RRTRVVRLPEVSPRAPRAATRYSLKRYQIVTTLLPNSRSQQPIAPLLIGVILGPLAETELRRALAVSEGDPAILISSPITIGIYVVLVGAIAVTAIQHLRHLHGDKNKVEKEANSLSSRREEEASSLPS</sequence>
<organism evidence="3 4">
    <name type="scientific">Corynebacterium intestinale</name>
    <dbReference type="NCBI Taxonomy" id="2943492"/>
    <lineage>
        <taxon>Bacteria</taxon>
        <taxon>Bacillati</taxon>
        <taxon>Actinomycetota</taxon>
        <taxon>Actinomycetes</taxon>
        <taxon>Mycobacteriales</taxon>
        <taxon>Corynebacteriaceae</taxon>
        <taxon>Corynebacterium</taxon>
    </lineage>
</organism>
<feature type="transmembrane region" description="Helical" evidence="2">
    <location>
        <begin position="72"/>
        <end position="96"/>
    </location>
</feature>
<comment type="caution">
    <text evidence="3">The sequence shown here is derived from an EMBL/GenBank/DDBJ whole genome shotgun (WGS) entry which is preliminary data.</text>
</comment>
<accession>A0ABT0TBE0</accession>
<protein>
    <submittedName>
        <fullName evidence="3">Uncharacterized protein</fullName>
    </submittedName>
</protein>
<evidence type="ECO:0000313" key="4">
    <source>
        <dbReference type="Proteomes" id="UP001203579"/>
    </source>
</evidence>
<evidence type="ECO:0000256" key="1">
    <source>
        <dbReference type="SAM" id="MobiDB-lite"/>
    </source>
</evidence>
<dbReference type="EMBL" id="JAMKFF010000008">
    <property type="protein sequence ID" value="MCL8494285.1"/>
    <property type="molecule type" value="Genomic_DNA"/>
</dbReference>
<gene>
    <name evidence="3" type="ORF">M5J06_09130</name>
</gene>
<dbReference type="PANTHER" id="PTHR35342:SF5">
    <property type="entry name" value="TRICARBOXYLIC TRANSPORT PROTEIN"/>
    <property type="match status" value="1"/>
</dbReference>